<dbReference type="OMA" id="MHIASIN"/>
<dbReference type="eggNOG" id="KOG4177">
    <property type="taxonomic scope" value="Eukaryota"/>
</dbReference>
<dbReference type="PANTHER" id="PTHR24123:SF33">
    <property type="entry name" value="PROTEIN HOS4"/>
    <property type="match status" value="1"/>
</dbReference>
<dbReference type="EMBL" id="AGNL01025481">
    <property type="protein sequence ID" value="EJK58358.1"/>
    <property type="molecule type" value="Genomic_DNA"/>
</dbReference>
<proteinExistence type="predicted"/>
<name>K0RX57_THAOC</name>
<dbReference type="Proteomes" id="UP000266841">
    <property type="component" value="Unassembled WGS sequence"/>
</dbReference>
<evidence type="ECO:0000313" key="4">
    <source>
        <dbReference type="EMBL" id="EJK58358.1"/>
    </source>
</evidence>
<dbReference type="InterPro" id="IPR002110">
    <property type="entry name" value="Ankyrin_rpt"/>
</dbReference>
<dbReference type="SMART" id="SM00248">
    <property type="entry name" value="ANK"/>
    <property type="match status" value="14"/>
</dbReference>
<keyword evidence="2" id="KW-0040">ANK repeat</keyword>
<organism evidence="4 5">
    <name type="scientific">Thalassiosira oceanica</name>
    <name type="common">Marine diatom</name>
    <dbReference type="NCBI Taxonomy" id="159749"/>
    <lineage>
        <taxon>Eukaryota</taxon>
        <taxon>Sar</taxon>
        <taxon>Stramenopiles</taxon>
        <taxon>Ochrophyta</taxon>
        <taxon>Bacillariophyta</taxon>
        <taxon>Coscinodiscophyceae</taxon>
        <taxon>Thalassiosirophycidae</taxon>
        <taxon>Thalassiosirales</taxon>
        <taxon>Thalassiosiraceae</taxon>
        <taxon>Thalassiosira</taxon>
    </lineage>
</organism>
<evidence type="ECO:0000256" key="1">
    <source>
        <dbReference type="ARBA" id="ARBA00022737"/>
    </source>
</evidence>
<dbReference type="InterPro" id="IPR036770">
    <property type="entry name" value="Ankyrin_rpt-contain_sf"/>
</dbReference>
<evidence type="ECO:0000256" key="2">
    <source>
        <dbReference type="ARBA" id="ARBA00023043"/>
    </source>
</evidence>
<dbReference type="AlphaFoldDB" id="K0RX57"/>
<dbReference type="PANTHER" id="PTHR24123">
    <property type="entry name" value="ANKYRIN REPEAT-CONTAINING"/>
    <property type="match status" value="1"/>
</dbReference>
<dbReference type="SUPFAM" id="SSF48403">
    <property type="entry name" value="Ankyrin repeat"/>
    <property type="match status" value="2"/>
</dbReference>
<keyword evidence="1" id="KW-0677">Repeat</keyword>
<dbReference type="Pfam" id="PF12796">
    <property type="entry name" value="Ank_2"/>
    <property type="match status" value="1"/>
</dbReference>
<evidence type="ECO:0000256" key="3">
    <source>
        <dbReference type="SAM" id="MobiDB-lite"/>
    </source>
</evidence>
<accession>K0RX57</accession>
<sequence>MGRRRRNRPKNGVQSGSRPTSPEPKKISDREQRILDLEEMCLSGTIDEDALRIDRSEETWAKVNERYNRKLSLDALRELTALVPAEDVVGSDFLHSACESTQVELDVVKHLIDTYPDAVARVDKGGRYPLHVACLNESADSTVLDLLVGRCREAVRHESVKEGTPLACYVGRWGCCLDSRIVELLVETNPEAVVLDGKKPYDFPPLYRYCQVSKEAKLEVVKLLTDEDQEVLQLRLNTPNSMHPLIDLFYAPSNTAKRINLDVVDYLLSNCQPETIAQAHFLHEACSSSLATVDIVKRILDEDPDMVRLWIERELPLHLLCQNRGLDDKQAYKVLTYLVGCYEDSIHEECNGVLPVYMACGSLSLECCKFLVEAHSNYGTLSLGLSAGGNYPFLAACASGSLALVEYLHEQFPEAITRTTPSSNFFEKSGRKSALHLAASSEHRDRREIIRFLLRQSGRLAKLVSQDDRTALHSCASCSIDLDIIRDVFYKHPEAIYHRDQEGRMPIHLAFLSKEGSTESQLNGIRFLIKQLPFSPSAEDFKGRVCAHFACLSRSEVIPKLKVIEEEWPMTLLHVSTAHGMPIHDACKSCELEVIDYLVQVDPKSLEHQHLEAGLPLACVPFFNRHDVFVDLLMRRYRKAKKEGTPLFCALLKDEQVKMKSPIIENFLLYCNPNFDLHSNKRTNYCGEIEKRTGRYALHYLVQTVEGISHVFDAIKCFPSALKHQDKNGNLPLHLALANEDVSYELINLLVNEYPDGKSIQNKQGMTLHIAASHYNFPKLEILASNCDAAMMLDKNGCTPLHIACRSGLEMEWLTSFINLDKKALRVRDNNGDLPLHKACRSCWYTEMVDCLIAEDPTTVSFRNFKDELPVFLLCKKTGKPRGLIKKGSYTELIWKMLTAYPETMECD</sequence>
<gene>
    <name evidence="4" type="ORF">THAOC_21529</name>
</gene>
<feature type="region of interest" description="Disordered" evidence="3">
    <location>
        <begin position="1"/>
        <end position="29"/>
    </location>
</feature>
<dbReference type="OrthoDB" id="35902at2759"/>
<keyword evidence="5" id="KW-1185">Reference proteome</keyword>
<dbReference type="InterPro" id="IPR051165">
    <property type="entry name" value="Multifunctional_ANK_Repeat"/>
</dbReference>
<evidence type="ECO:0000313" key="5">
    <source>
        <dbReference type="Proteomes" id="UP000266841"/>
    </source>
</evidence>
<reference evidence="4 5" key="1">
    <citation type="journal article" date="2012" name="Genome Biol.">
        <title>Genome and low-iron response of an oceanic diatom adapted to chronic iron limitation.</title>
        <authorList>
            <person name="Lommer M."/>
            <person name="Specht M."/>
            <person name="Roy A.S."/>
            <person name="Kraemer L."/>
            <person name="Andreson R."/>
            <person name="Gutowska M.A."/>
            <person name="Wolf J."/>
            <person name="Bergner S.V."/>
            <person name="Schilhabel M.B."/>
            <person name="Klostermeier U.C."/>
            <person name="Beiko R.G."/>
            <person name="Rosenstiel P."/>
            <person name="Hippler M."/>
            <person name="Laroche J."/>
        </authorList>
    </citation>
    <scope>NUCLEOTIDE SEQUENCE [LARGE SCALE GENOMIC DNA]</scope>
    <source>
        <strain evidence="4 5">CCMP1005</strain>
    </source>
</reference>
<dbReference type="Gene3D" id="1.25.40.20">
    <property type="entry name" value="Ankyrin repeat-containing domain"/>
    <property type="match status" value="3"/>
</dbReference>
<protein>
    <submittedName>
        <fullName evidence="4">Uncharacterized protein</fullName>
    </submittedName>
</protein>
<comment type="caution">
    <text evidence="4">The sequence shown here is derived from an EMBL/GenBank/DDBJ whole genome shotgun (WGS) entry which is preliminary data.</text>
</comment>